<dbReference type="Proteomes" id="UP001218895">
    <property type="component" value="Chromosome"/>
</dbReference>
<evidence type="ECO:0000313" key="4">
    <source>
        <dbReference type="Proteomes" id="UP001218895"/>
    </source>
</evidence>
<dbReference type="InterPro" id="IPR038670">
    <property type="entry name" value="HslJ-like_sf"/>
</dbReference>
<keyword evidence="1" id="KW-0472">Membrane</keyword>
<name>A0AAF0FVY1_9EURY</name>
<dbReference type="AlphaFoldDB" id="A0AAF0FVY1"/>
<evidence type="ECO:0000259" key="2">
    <source>
        <dbReference type="Pfam" id="PF03724"/>
    </source>
</evidence>
<dbReference type="GeneID" id="79948823"/>
<sequence>MKEKYILKDVDTNKKIDKKSVFKTSNALKFVFENKRDNKTDKIKKTDNRNTSKLIKCAGVFALVIVLIITAGCIESGSNNDNKNNETLISDEKFLEEDFMNKTALFDNYWILTSFYDSDLNKKVIAENVSVTISADEEMFYGNSGCNSFSMEYEINDDKIVPGLYTTTMMRALDDNVAYTESVFKKNLQNISVFKCNEDTLAFFDNKNMEILIFEKFSIKDYEWKLDSMFSNESLRKIPENISVTLLFDNDTAGGNSGCNRYFMSLTEVNDIKTFKEISFSGIGSTKMHCTKEGVMETESAYLGHLEDVKYYRITGDNLKFMDENNTCILSFLKITER</sequence>
<dbReference type="InterPro" id="IPR053147">
    <property type="entry name" value="Hsp_HslJ-like"/>
</dbReference>
<reference evidence="3" key="1">
    <citation type="submission" date="2022-01" db="EMBL/GenBank/DDBJ databases">
        <title>Complete genome of Methanomicrobium antiquum DSM 21220.</title>
        <authorList>
            <person name="Chen S.-C."/>
            <person name="You Y.-T."/>
            <person name="Zhou Y.-Z."/>
            <person name="Lai M.-C."/>
        </authorList>
    </citation>
    <scope>NUCLEOTIDE SEQUENCE</scope>
    <source>
        <strain evidence="3">DSM 21220</strain>
    </source>
</reference>
<feature type="domain" description="DUF306" evidence="2">
    <location>
        <begin position="220"/>
        <end position="332"/>
    </location>
</feature>
<keyword evidence="1" id="KW-1133">Transmembrane helix</keyword>
<dbReference type="KEGG" id="manq:L1994_00465"/>
<dbReference type="EMBL" id="CP091092">
    <property type="protein sequence ID" value="WFN36905.1"/>
    <property type="molecule type" value="Genomic_DNA"/>
</dbReference>
<evidence type="ECO:0000256" key="1">
    <source>
        <dbReference type="SAM" id="Phobius"/>
    </source>
</evidence>
<evidence type="ECO:0000313" key="3">
    <source>
        <dbReference type="EMBL" id="WFN36905.1"/>
    </source>
</evidence>
<protein>
    <submittedName>
        <fullName evidence="3">META domain-containing protein</fullName>
    </submittedName>
</protein>
<dbReference type="Gene3D" id="2.40.128.270">
    <property type="match status" value="2"/>
</dbReference>
<organism evidence="3 4">
    <name type="scientific">Methanomicrobium antiquum</name>
    <dbReference type="NCBI Taxonomy" id="487686"/>
    <lineage>
        <taxon>Archaea</taxon>
        <taxon>Methanobacteriati</taxon>
        <taxon>Methanobacteriota</taxon>
        <taxon>Stenosarchaea group</taxon>
        <taxon>Methanomicrobia</taxon>
        <taxon>Methanomicrobiales</taxon>
        <taxon>Methanomicrobiaceae</taxon>
        <taxon>Methanomicrobium</taxon>
    </lineage>
</organism>
<dbReference type="PANTHER" id="PTHR35535:SF1">
    <property type="entry name" value="HEAT SHOCK PROTEIN HSLJ"/>
    <property type="match status" value="1"/>
</dbReference>
<proteinExistence type="predicted"/>
<dbReference type="Pfam" id="PF03724">
    <property type="entry name" value="META"/>
    <property type="match status" value="2"/>
</dbReference>
<dbReference type="PANTHER" id="PTHR35535">
    <property type="entry name" value="HEAT SHOCK PROTEIN HSLJ"/>
    <property type="match status" value="1"/>
</dbReference>
<accession>A0AAF0FVY1</accession>
<feature type="domain" description="DUF306" evidence="2">
    <location>
        <begin position="104"/>
        <end position="214"/>
    </location>
</feature>
<feature type="transmembrane region" description="Helical" evidence="1">
    <location>
        <begin position="54"/>
        <end position="72"/>
    </location>
</feature>
<dbReference type="InterPro" id="IPR005184">
    <property type="entry name" value="DUF306_Meta_HslJ"/>
</dbReference>
<gene>
    <name evidence="3" type="ORF">L1994_00465</name>
</gene>
<keyword evidence="1" id="KW-0812">Transmembrane</keyword>
<dbReference type="RefSeq" id="WP_278099742.1">
    <property type="nucleotide sequence ID" value="NZ_CP091092.1"/>
</dbReference>
<keyword evidence="4" id="KW-1185">Reference proteome</keyword>